<gene>
    <name evidence="2" type="primary">ORF730</name>
</gene>
<keyword evidence="1" id="KW-1133">Transmembrane helix</keyword>
<feature type="non-terminal residue" evidence="2">
    <location>
        <position position="1"/>
    </location>
</feature>
<accession>A0A0B6XUH9</accession>
<dbReference type="EMBL" id="HACG01000316">
    <property type="protein sequence ID" value="CEK47181.1"/>
    <property type="molecule type" value="Transcribed_RNA"/>
</dbReference>
<proteinExistence type="predicted"/>
<feature type="non-terminal residue" evidence="2">
    <location>
        <position position="66"/>
    </location>
</feature>
<name>A0A0B6XUH9_9EUPU</name>
<feature type="transmembrane region" description="Helical" evidence="1">
    <location>
        <begin position="28"/>
        <end position="47"/>
    </location>
</feature>
<protein>
    <submittedName>
        <fullName evidence="2">Uncharacterized protein</fullName>
    </submittedName>
</protein>
<reference evidence="2" key="1">
    <citation type="submission" date="2014-12" db="EMBL/GenBank/DDBJ databases">
        <title>Insight into the proteome of Arion vulgaris.</title>
        <authorList>
            <person name="Aradska J."/>
            <person name="Bulat T."/>
            <person name="Smidak R."/>
            <person name="Sarate P."/>
            <person name="Gangsoo J."/>
            <person name="Sialana F."/>
            <person name="Bilban M."/>
            <person name="Lubec G."/>
        </authorList>
    </citation>
    <scope>NUCLEOTIDE SEQUENCE</scope>
    <source>
        <tissue evidence="2">Skin</tissue>
    </source>
</reference>
<sequence>GYPCIYTEEFSESFKDWVWPAMDAAVELILPLVSVSICFFLTANIMIQRPDHEKRDMDVEMKSYFL</sequence>
<keyword evidence="1" id="KW-0472">Membrane</keyword>
<keyword evidence="1" id="KW-0812">Transmembrane</keyword>
<organism evidence="2">
    <name type="scientific">Arion vulgaris</name>
    <dbReference type="NCBI Taxonomy" id="1028688"/>
    <lineage>
        <taxon>Eukaryota</taxon>
        <taxon>Metazoa</taxon>
        <taxon>Spiralia</taxon>
        <taxon>Lophotrochozoa</taxon>
        <taxon>Mollusca</taxon>
        <taxon>Gastropoda</taxon>
        <taxon>Heterobranchia</taxon>
        <taxon>Euthyneura</taxon>
        <taxon>Panpulmonata</taxon>
        <taxon>Eupulmonata</taxon>
        <taxon>Stylommatophora</taxon>
        <taxon>Helicina</taxon>
        <taxon>Arionoidea</taxon>
        <taxon>Arionidae</taxon>
        <taxon>Arion</taxon>
    </lineage>
</organism>
<evidence type="ECO:0000313" key="2">
    <source>
        <dbReference type="EMBL" id="CEK47181.1"/>
    </source>
</evidence>
<dbReference type="AlphaFoldDB" id="A0A0B6XUH9"/>
<evidence type="ECO:0000256" key="1">
    <source>
        <dbReference type="SAM" id="Phobius"/>
    </source>
</evidence>